<proteinExistence type="inferred from homology"/>
<evidence type="ECO:0000256" key="3">
    <source>
        <dbReference type="ARBA" id="ARBA00022676"/>
    </source>
</evidence>
<dbReference type="InterPro" id="IPR029044">
    <property type="entry name" value="Nucleotide-diphossugar_trans"/>
</dbReference>
<feature type="transmembrane region" description="Helical" evidence="9">
    <location>
        <begin position="249"/>
        <end position="272"/>
    </location>
</feature>
<dbReference type="EMBL" id="BKAL01000001">
    <property type="protein sequence ID" value="GEP67350.1"/>
    <property type="molecule type" value="Genomic_DNA"/>
</dbReference>
<evidence type="ECO:0000256" key="4">
    <source>
        <dbReference type="ARBA" id="ARBA00022679"/>
    </source>
</evidence>
<dbReference type="Pfam" id="PF00535">
    <property type="entry name" value="Glycos_transf_2"/>
    <property type="match status" value="1"/>
</dbReference>
<keyword evidence="4 11" id="KW-0808">Transferase</keyword>
<evidence type="ECO:0000256" key="5">
    <source>
        <dbReference type="ARBA" id="ARBA00022692"/>
    </source>
</evidence>
<protein>
    <submittedName>
        <fullName evidence="11">Glycosyl transferase</fullName>
    </submittedName>
</protein>
<gene>
    <name evidence="11" type="ORF">CSO01_00650</name>
</gene>
<keyword evidence="12" id="KW-1185">Reference proteome</keyword>
<dbReference type="PANTHER" id="PTHR48090:SF3">
    <property type="entry name" value="UNDECAPRENYL-PHOSPHATE 4-DEOXY-4-FORMAMIDO-L-ARABINOSE TRANSFERASE"/>
    <property type="match status" value="1"/>
</dbReference>
<dbReference type="Proteomes" id="UP000321798">
    <property type="component" value="Unassembled WGS sequence"/>
</dbReference>
<evidence type="ECO:0000256" key="7">
    <source>
        <dbReference type="ARBA" id="ARBA00022989"/>
    </source>
</evidence>
<evidence type="ECO:0000256" key="2">
    <source>
        <dbReference type="ARBA" id="ARBA00022475"/>
    </source>
</evidence>
<keyword evidence="3" id="KW-0328">Glycosyltransferase</keyword>
<dbReference type="RefSeq" id="WP_146951148.1">
    <property type="nucleotide sequence ID" value="NZ_BAABBJ010000005.1"/>
</dbReference>
<evidence type="ECO:0000256" key="6">
    <source>
        <dbReference type="ARBA" id="ARBA00022985"/>
    </source>
</evidence>
<feature type="transmembrane region" description="Helical" evidence="9">
    <location>
        <begin position="284"/>
        <end position="309"/>
    </location>
</feature>
<dbReference type="PANTHER" id="PTHR48090">
    <property type="entry name" value="UNDECAPRENYL-PHOSPHATE 4-DEOXY-4-FORMAMIDO-L-ARABINOSE TRANSFERASE-RELATED"/>
    <property type="match status" value="1"/>
</dbReference>
<keyword evidence="6" id="KW-0448">Lipopolysaccharide biosynthesis</keyword>
<evidence type="ECO:0000259" key="10">
    <source>
        <dbReference type="Pfam" id="PF00535"/>
    </source>
</evidence>
<organism evidence="11 12">
    <name type="scientific">Cellulomonas soli</name>
    <dbReference type="NCBI Taxonomy" id="931535"/>
    <lineage>
        <taxon>Bacteria</taxon>
        <taxon>Bacillati</taxon>
        <taxon>Actinomycetota</taxon>
        <taxon>Actinomycetes</taxon>
        <taxon>Micrococcales</taxon>
        <taxon>Cellulomonadaceae</taxon>
        <taxon>Cellulomonas</taxon>
    </lineage>
</organism>
<evidence type="ECO:0000256" key="1">
    <source>
        <dbReference type="ARBA" id="ARBA00006739"/>
    </source>
</evidence>
<dbReference type="InterPro" id="IPR001173">
    <property type="entry name" value="Glyco_trans_2-like"/>
</dbReference>
<keyword evidence="5 9" id="KW-0812">Transmembrane</keyword>
<evidence type="ECO:0000256" key="9">
    <source>
        <dbReference type="SAM" id="Phobius"/>
    </source>
</evidence>
<dbReference type="Gene3D" id="3.90.550.10">
    <property type="entry name" value="Spore Coat Polysaccharide Biosynthesis Protein SpsA, Chain A"/>
    <property type="match status" value="1"/>
</dbReference>
<reference evidence="11 12" key="1">
    <citation type="submission" date="2019-07" db="EMBL/GenBank/DDBJ databases">
        <title>Whole genome shotgun sequence of Cellulomonas soli NBRC 109434.</title>
        <authorList>
            <person name="Hosoyama A."/>
            <person name="Uohara A."/>
            <person name="Ohji S."/>
            <person name="Ichikawa N."/>
        </authorList>
    </citation>
    <scope>NUCLEOTIDE SEQUENCE [LARGE SCALE GENOMIC DNA]</scope>
    <source>
        <strain evidence="11 12">NBRC 109434</strain>
    </source>
</reference>
<comment type="similarity">
    <text evidence="1">Belongs to the glycosyltransferase 2 family.</text>
</comment>
<evidence type="ECO:0000313" key="11">
    <source>
        <dbReference type="EMBL" id="GEP67350.1"/>
    </source>
</evidence>
<accession>A0A512P835</accession>
<feature type="domain" description="Glycosyltransferase 2-like" evidence="10">
    <location>
        <begin position="19"/>
        <end position="144"/>
    </location>
</feature>
<comment type="caution">
    <text evidence="11">The sequence shown here is derived from an EMBL/GenBank/DDBJ whole genome shotgun (WGS) entry which is preliminary data.</text>
</comment>
<keyword evidence="7 9" id="KW-1133">Transmembrane helix</keyword>
<keyword evidence="8 9" id="KW-0472">Membrane</keyword>
<dbReference type="AlphaFoldDB" id="A0A512P835"/>
<evidence type="ECO:0000256" key="8">
    <source>
        <dbReference type="ARBA" id="ARBA00023136"/>
    </source>
</evidence>
<dbReference type="GO" id="GO:0009103">
    <property type="term" value="P:lipopolysaccharide biosynthetic process"/>
    <property type="evidence" value="ECO:0007669"/>
    <property type="project" value="UniProtKB-KW"/>
</dbReference>
<keyword evidence="2" id="KW-1003">Cell membrane</keyword>
<sequence length="337" mass="35900">MSTQPGSPADETAGPAEVSVVIPVYRGATTLPALVAEMAALTGSTASPDGNSFRIRELVLVWDHGPDESDRVIAELTETYDWVRAVWLSRNFGQHPATIAGLAATTSEWVVTMDEDGQHDPQDIGRLIDTALREGVELVYADPTNLPPHSVVRNLGSRLAKGVVLRALVGTTPTPFHSFRLLHGEHARAVAAYCGPGVFLDIALTWVVGRSVQCPVTMRSEGRAATSYNMRRLVSHFWRLVLSSGNRPLRVMSAVGVATAVLGLLLAVVLIAQRLFGGIDVQGWTSVIVAVLVLGGLILTSLGVIAEYVGLAASMSMGRPLFVAVSAPDSARRRQPA</sequence>
<dbReference type="OrthoDB" id="9811884at2"/>
<dbReference type="GO" id="GO:0099621">
    <property type="term" value="F:undecaprenyl-phosphate 4-deoxy-4-formamido-L-arabinose transferase activity"/>
    <property type="evidence" value="ECO:0007669"/>
    <property type="project" value="TreeGrafter"/>
</dbReference>
<dbReference type="InterPro" id="IPR050256">
    <property type="entry name" value="Glycosyltransferase_2"/>
</dbReference>
<dbReference type="GO" id="GO:0005886">
    <property type="term" value="C:plasma membrane"/>
    <property type="evidence" value="ECO:0007669"/>
    <property type="project" value="TreeGrafter"/>
</dbReference>
<evidence type="ECO:0000313" key="12">
    <source>
        <dbReference type="Proteomes" id="UP000321798"/>
    </source>
</evidence>
<dbReference type="SUPFAM" id="SSF53448">
    <property type="entry name" value="Nucleotide-diphospho-sugar transferases"/>
    <property type="match status" value="1"/>
</dbReference>
<name>A0A512P835_9CELL</name>